<dbReference type="InterPro" id="IPR003540">
    <property type="entry name" value="ADP-ribosyltransferase"/>
</dbReference>
<dbReference type="Proteomes" id="UP000682733">
    <property type="component" value="Unassembled WGS sequence"/>
</dbReference>
<dbReference type="Pfam" id="PF13181">
    <property type="entry name" value="TPR_8"/>
    <property type="match status" value="1"/>
</dbReference>
<name>A0A8S2MNY7_9BILA</name>
<dbReference type="PROSITE" id="PS50005">
    <property type="entry name" value="TPR"/>
    <property type="match status" value="3"/>
</dbReference>
<protein>
    <recommendedName>
        <fullName evidence="4">ADP ribosyltransferase domain-containing protein</fullName>
    </recommendedName>
</protein>
<evidence type="ECO:0000313" key="6">
    <source>
        <dbReference type="EMBL" id="CAF3967136.1"/>
    </source>
</evidence>
<dbReference type="SMART" id="SM00028">
    <property type="entry name" value="TPR"/>
    <property type="match status" value="5"/>
</dbReference>
<dbReference type="Proteomes" id="UP000677228">
    <property type="component" value="Unassembled WGS sequence"/>
</dbReference>
<evidence type="ECO:0000256" key="1">
    <source>
        <dbReference type="ARBA" id="ARBA00022737"/>
    </source>
</evidence>
<dbReference type="PROSITE" id="PS51996">
    <property type="entry name" value="TR_MART"/>
    <property type="match status" value="1"/>
</dbReference>
<feature type="repeat" description="TPR" evidence="3">
    <location>
        <begin position="574"/>
        <end position="607"/>
    </location>
</feature>
<accession>A0A8S2MNY7</accession>
<evidence type="ECO:0000313" key="5">
    <source>
        <dbReference type="EMBL" id="CAF1156039.1"/>
    </source>
</evidence>
<feature type="repeat" description="TPR" evidence="3">
    <location>
        <begin position="410"/>
        <end position="443"/>
    </location>
</feature>
<evidence type="ECO:0000256" key="2">
    <source>
        <dbReference type="ARBA" id="ARBA00022803"/>
    </source>
</evidence>
<evidence type="ECO:0000313" key="7">
    <source>
        <dbReference type="Proteomes" id="UP000682733"/>
    </source>
</evidence>
<proteinExistence type="predicted"/>
<dbReference type="GO" id="GO:0005576">
    <property type="term" value="C:extracellular region"/>
    <property type="evidence" value="ECO:0007669"/>
    <property type="project" value="InterPro"/>
</dbReference>
<dbReference type="SUPFAM" id="SSF48452">
    <property type="entry name" value="TPR-like"/>
    <property type="match status" value="1"/>
</dbReference>
<evidence type="ECO:0000259" key="4">
    <source>
        <dbReference type="Pfam" id="PF03496"/>
    </source>
</evidence>
<dbReference type="AlphaFoldDB" id="A0A8S2MNY7"/>
<feature type="domain" description="ADP ribosyltransferase" evidence="4">
    <location>
        <begin position="273"/>
        <end position="389"/>
    </location>
</feature>
<comment type="caution">
    <text evidence="6">The sequence shown here is derived from an EMBL/GenBank/DDBJ whole genome shotgun (WGS) entry which is preliminary data.</text>
</comment>
<feature type="repeat" description="TPR" evidence="3">
    <location>
        <begin position="747"/>
        <end position="780"/>
    </location>
</feature>
<dbReference type="Pfam" id="PF13424">
    <property type="entry name" value="TPR_12"/>
    <property type="match status" value="1"/>
</dbReference>
<dbReference type="InterPro" id="IPR019734">
    <property type="entry name" value="TPR_rpt"/>
</dbReference>
<dbReference type="InterPro" id="IPR011990">
    <property type="entry name" value="TPR-like_helical_dom_sf"/>
</dbReference>
<gene>
    <name evidence="5" type="ORF">OVA965_LOCUS21849</name>
    <name evidence="6" type="ORF">TMI583_LOCUS22556</name>
</gene>
<dbReference type="SUPFAM" id="SSF56399">
    <property type="entry name" value="ADP-ribosylation"/>
    <property type="match status" value="1"/>
</dbReference>
<keyword evidence="1" id="KW-0677">Repeat</keyword>
<dbReference type="EMBL" id="CAJOBA010033430">
    <property type="protein sequence ID" value="CAF3967136.1"/>
    <property type="molecule type" value="Genomic_DNA"/>
</dbReference>
<organism evidence="6 7">
    <name type="scientific">Didymodactylos carnosus</name>
    <dbReference type="NCBI Taxonomy" id="1234261"/>
    <lineage>
        <taxon>Eukaryota</taxon>
        <taxon>Metazoa</taxon>
        <taxon>Spiralia</taxon>
        <taxon>Gnathifera</taxon>
        <taxon>Rotifera</taxon>
        <taxon>Eurotatoria</taxon>
        <taxon>Bdelloidea</taxon>
        <taxon>Philodinida</taxon>
        <taxon>Philodinidae</taxon>
        <taxon>Didymodactylos</taxon>
    </lineage>
</organism>
<sequence>MGCICAKKGSNVIHPIGVVSPPPLPIVAAELHAGKNLEDFTVVWLDANIDTSIDCQDTKNHLRQIVNYLKTFIDSSTCINYISSVHNEKIFLIISGSFSEAVLPVIHYKSQIKFIYVFCQNKPKYEQWIKQYSKVRGVFDDKIDLFAQLKADEKLCSKEGTIPALVLSPNVKEQSITDLNKDNITFIWLQALIEVLIRLPLSESAKKDLIMECRQQYSGNVNEQRNIDDFEKNYSAHEAIWWYTRDCFLYRLMNKALHLYQQLMKAHVEFIRSTPPNITVYRGQNISIDELNKIKNNVGGLIGMSTFLSTSTNKEVATQFHANTTRSNELVGVLFQVDVDTHATVSKPYADIKNLSYFHREDEILFSMGAIFRIQSFSEVDNGICNIFLELKDEENTELSNVLKTMIGETPTLQTLGGLMIAMGEFNKSEEYFQMLINQHPADNQTIAETFLGAGFVCVSKLKFDEGLGYFEKVLQICTDSLPPDPKCFAQAYQGIAVVNYAKGDAEAGNNYMKKSLEIYSKLLPSTELGADSILSSLQNVLNGQTDPAIVLQIIQKVLDIQLQTLPSNHYMIGMSYKTIGQLQQQLGEYPEAQENYEKAFEIYSKSLPPGHPLILEVSGYLATIHSLNGNDVLSQKYADLVMRNLPAVFEQLGASNLSMLTKNMIDGLENDDSDITQVYEYQLQTIEFLFKILHADSPLLLQAATANSVILQEFADNGAGEDDLLFAQKLLSIYRQYVSYGHRIILETLNQIGLIYFELDDKENALKHLREALEIGSKSLAPDDNLLINIQENIHHVESNAMNISSG</sequence>
<dbReference type="Gene3D" id="3.90.176.10">
    <property type="entry name" value="Toxin ADP-ribosyltransferase, Chain A, domain 1"/>
    <property type="match status" value="1"/>
</dbReference>
<dbReference type="Pfam" id="PF03496">
    <property type="entry name" value="ADPrib_exo_Tox"/>
    <property type="match status" value="1"/>
</dbReference>
<dbReference type="EMBL" id="CAJNOK010012106">
    <property type="protein sequence ID" value="CAF1156039.1"/>
    <property type="molecule type" value="Genomic_DNA"/>
</dbReference>
<dbReference type="Gene3D" id="1.25.40.10">
    <property type="entry name" value="Tetratricopeptide repeat domain"/>
    <property type="match status" value="3"/>
</dbReference>
<evidence type="ECO:0000256" key="3">
    <source>
        <dbReference type="PROSITE-ProRule" id="PRU00339"/>
    </source>
</evidence>
<reference evidence="6" key="1">
    <citation type="submission" date="2021-02" db="EMBL/GenBank/DDBJ databases">
        <authorList>
            <person name="Nowell W R."/>
        </authorList>
    </citation>
    <scope>NUCLEOTIDE SEQUENCE</scope>
</reference>
<keyword evidence="2 3" id="KW-0802">TPR repeat</keyword>
<dbReference type="PANTHER" id="PTHR45641">
    <property type="entry name" value="TETRATRICOPEPTIDE REPEAT PROTEIN (AFU_ORTHOLOGUE AFUA_6G03870)"/>
    <property type="match status" value="1"/>
</dbReference>